<dbReference type="Pfam" id="PF20501">
    <property type="entry name" value="MbhE"/>
    <property type="match status" value="1"/>
</dbReference>
<dbReference type="STRING" id="1121476.SAMN02745751_01539"/>
<dbReference type="Proteomes" id="UP000184052">
    <property type="component" value="Unassembled WGS sequence"/>
</dbReference>
<protein>
    <submittedName>
        <fullName evidence="3">Multicomponent Na+:H+ antiporter subunit B</fullName>
    </submittedName>
</protein>
<gene>
    <name evidence="3" type="ORF">SAMN02745751_01539</name>
</gene>
<dbReference type="OrthoDB" id="9798859at2"/>
<organism evidence="3 4">
    <name type="scientific">Dethiosulfatibacter aminovorans DSM 17477</name>
    <dbReference type="NCBI Taxonomy" id="1121476"/>
    <lineage>
        <taxon>Bacteria</taxon>
        <taxon>Bacillati</taxon>
        <taxon>Bacillota</taxon>
        <taxon>Tissierellia</taxon>
        <taxon>Dethiosulfatibacter</taxon>
    </lineage>
</organism>
<feature type="transmembrane region" description="Helical" evidence="1">
    <location>
        <begin position="69"/>
        <end position="86"/>
    </location>
</feature>
<keyword evidence="1" id="KW-1133">Transmembrane helix</keyword>
<name>A0A1M6FU07_9FIRM</name>
<reference evidence="3 4" key="1">
    <citation type="submission" date="2016-11" db="EMBL/GenBank/DDBJ databases">
        <authorList>
            <person name="Jaros S."/>
            <person name="Januszkiewicz K."/>
            <person name="Wedrychowicz H."/>
        </authorList>
    </citation>
    <scope>NUCLEOTIDE SEQUENCE [LARGE SCALE GENOMIC DNA]</scope>
    <source>
        <strain evidence="3 4">DSM 17477</strain>
    </source>
</reference>
<evidence type="ECO:0000313" key="4">
    <source>
        <dbReference type="Proteomes" id="UP000184052"/>
    </source>
</evidence>
<evidence type="ECO:0000256" key="1">
    <source>
        <dbReference type="SAM" id="Phobius"/>
    </source>
</evidence>
<dbReference type="EMBL" id="FQZL01000009">
    <property type="protein sequence ID" value="SHJ01168.1"/>
    <property type="molecule type" value="Genomic_DNA"/>
</dbReference>
<dbReference type="InterPro" id="IPR046806">
    <property type="entry name" value="MrpA_C/MbhE"/>
</dbReference>
<feature type="domain" description="MrpA C-terminal/MbhE" evidence="2">
    <location>
        <begin position="32"/>
        <end position="87"/>
    </location>
</feature>
<evidence type="ECO:0000313" key="3">
    <source>
        <dbReference type="EMBL" id="SHJ01168.1"/>
    </source>
</evidence>
<keyword evidence="4" id="KW-1185">Reference proteome</keyword>
<accession>A0A1M6FU07</accession>
<keyword evidence="1" id="KW-0812">Transmembrane</keyword>
<evidence type="ECO:0000259" key="2">
    <source>
        <dbReference type="Pfam" id="PF20501"/>
    </source>
</evidence>
<keyword evidence="1" id="KW-0472">Membrane</keyword>
<proteinExistence type="predicted"/>
<dbReference type="AlphaFoldDB" id="A0A1M6FU07"/>
<sequence>MRLASAIAIAVLLIALLLSGVSELPPFGNPYNPDNNELSHSYLERTTEETGALNIVTAIVLDYRALDTFMEASVLFTGALIILLLFKKAA</sequence>
<dbReference type="RefSeq" id="WP_073048999.1">
    <property type="nucleotide sequence ID" value="NZ_FQZL01000009.1"/>
</dbReference>